<gene>
    <name evidence="2" type="ORF">FBUS_04662</name>
</gene>
<dbReference type="SUPFAM" id="SSF48726">
    <property type="entry name" value="Immunoglobulin"/>
    <property type="match status" value="1"/>
</dbReference>
<dbReference type="InterPro" id="IPR036179">
    <property type="entry name" value="Ig-like_dom_sf"/>
</dbReference>
<feature type="non-terminal residue" evidence="2">
    <location>
        <position position="1"/>
    </location>
</feature>
<accession>A0A8E0RNN2</accession>
<dbReference type="InterPro" id="IPR013783">
    <property type="entry name" value="Ig-like_fold"/>
</dbReference>
<protein>
    <recommendedName>
        <fullName evidence="1">Ig-like domain-containing protein</fullName>
    </recommendedName>
</protein>
<sequence>IPQFEYIPPPVTYFDEQSPHLTIPLTCRGWPPQPFSSISYYTVSRLSVPGVSPTATAPRQIPLYPVREALLTNSSTGLSGILLSNLSEITEMSEQNMHCVISTLFGSILSPPFRLMRAGMINDHRYSHTPRNHYTMRSNSTTTVIRVYPGNVAVIRCKLPNSQPSASVHFTHSASLLALDSRKHLIVRSISDDYVDLLISSVTASDQGDYQCVATNPVTKRIYTDPEIFRLELSGKFHACSCIIIIIIV</sequence>
<evidence type="ECO:0000313" key="2">
    <source>
        <dbReference type="EMBL" id="KAA0188912.1"/>
    </source>
</evidence>
<name>A0A8E0RNN2_9TREM</name>
<keyword evidence="3" id="KW-1185">Reference proteome</keyword>
<dbReference type="InterPro" id="IPR007110">
    <property type="entry name" value="Ig-like_dom"/>
</dbReference>
<dbReference type="EMBL" id="LUCM01008130">
    <property type="protein sequence ID" value="KAA0188912.1"/>
    <property type="molecule type" value="Genomic_DNA"/>
</dbReference>
<evidence type="ECO:0000259" key="1">
    <source>
        <dbReference type="PROSITE" id="PS50835"/>
    </source>
</evidence>
<dbReference type="Proteomes" id="UP000728185">
    <property type="component" value="Unassembled WGS sequence"/>
</dbReference>
<feature type="domain" description="Ig-like" evidence="1">
    <location>
        <begin position="130"/>
        <end position="223"/>
    </location>
</feature>
<organism evidence="2 3">
    <name type="scientific">Fasciolopsis buskii</name>
    <dbReference type="NCBI Taxonomy" id="27845"/>
    <lineage>
        <taxon>Eukaryota</taxon>
        <taxon>Metazoa</taxon>
        <taxon>Spiralia</taxon>
        <taxon>Lophotrochozoa</taxon>
        <taxon>Platyhelminthes</taxon>
        <taxon>Trematoda</taxon>
        <taxon>Digenea</taxon>
        <taxon>Plagiorchiida</taxon>
        <taxon>Echinostomata</taxon>
        <taxon>Echinostomatoidea</taxon>
        <taxon>Fasciolidae</taxon>
        <taxon>Fasciolopsis</taxon>
    </lineage>
</organism>
<dbReference type="OrthoDB" id="9998697at2759"/>
<reference evidence="2" key="1">
    <citation type="submission" date="2019-05" db="EMBL/GenBank/DDBJ databases">
        <title>Annotation for the trematode Fasciolopsis buski.</title>
        <authorList>
            <person name="Choi Y.-J."/>
        </authorList>
    </citation>
    <scope>NUCLEOTIDE SEQUENCE</scope>
    <source>
        <strain evidence="2">HT</strain>
        <tissue evidence="2">Whole worm</tissue>
    </source>
</reference>
<proteinExistence type="predicted"/>
<dbReference type="InterPro" id="IPR003599">
    <property type="entry name" value="Ig_sub"/>
</dbReference>
<dbReference type="Pfam" id="PF13927">
    <property type="entry name" value="Ig_3"/>
    <property type="match status" value="1"/>
</dbReference>
<dbReference type="AlphaFoldDB" id="A0A8E0RNN2"/>
<dbReference type="PROSITE" id="PS50835">
    <property type="entry name" value="IG_LIKE"/>
    <property type="match status" value="1"/>
</dbReference>
<dbReference type="SMART" id="SM00409">
    <property type="entry name" value="IG"/>
    <property type="match status" value="1"/>
</dbReference>
<dbReference type="Gene3D" id="2.60.40.10">
    <property type="entry name" value="Immunoglobulins"/>
    <property type="match status" value="1"/>
</dbReference>
<comment type="caution">
    <text evidence="2">The sequence shown here is derived from an EMBL/GenBank/DDBJ whole genome shotgun (WGS) entry which is preliminary data.</text>
</comment>
<evidence type="ECO:0000313" key="3">
    <source>
        <dbReference type="Proteomes" id="UP000728185"/>
    </source>
</evidence>